<evidence type="ECO:0008006" key="3">
    <source>
        <dbReference type="Google" id="ProtNLM"/>
    </source>
</evidence>
<dbReference type="InterPro" id="IPR003789">
    <property type="entry name" value="Asn/Gln_tRNA_amidoTrase-B-like"/>
</dbReference>
<dbReference type="Gene3D" id="1.10.10.410">
    <property type="match status" value="1"/>
</dbReference>
<dbReference type="EMBL" id="FOZL01000001">
    <property type="protein sequence ID" value="SFS04404.1"/>
    <property type="molecule type" value="Genomic_DNA"/>
</dbReference>
<dbReference type="PANTHER" id="PTHR28055">
    <property type="entry name" value="ALTERED INHERITANCE OF MITOCHONDRIA PROTEIN 41, MITOCHONDRIAL"/>
    <property type="match status" value="1"/>
</dbReference>
<dbReference type="InterPro" id="IPR023168">
    <property type="entry name" value="GatB_Yqey_C_2"/>
</dbReference>
<dbReference type="AlphaFoldDB" id="A0A1I6LLQ0"/>
<accession>A0A1I6LLQ0</accession>
<dbReference type="Gene3D" id="1.10.1510.10">
    <property type="entry name" value="Uncharacterised protein YqeY/AIM41 PF09424, N-terminal domain"/>
    <property type="match status" value="1"/>
</dbReference>
<dbReference type="STRING" id="474950.SAMN05421771_0913"/>
<name>A0A1I6LLQ0_9BACT</name>
<organism evidence="1 2">
    <name type="scientific">Granulicella pectinivorans</name>
    <dbReference type="NCBI Taxonomy" id="474950"/>
    <lineage>
        <taxon>Bacteria</taxon>
        <taxon>Pseudomonadati</taxon>
        <taxon>Acidobacteriota</taxon>
        <taxon>Terriglobia</taxon>
        <taxon>Terriglobales</taxon>
        <taxon>Acidobacteriaceae</taxon>
        <taxon>Granulicella</taxon>
    </lineage>
</organism>
<evidence type="ECO:0000313" key="2">
    <source>
        <dbReference type="Proteomes" id="UP000199024"/>
    </source>
</evidence>
<dbReference type="OrthoDB" id="9794041at2"/>
<dbReference type="Pfam" id="PF09424">
    <property type="entry name" value="YqeY"/>
    <property type="match status" value="1"/>
</dbReference>
<dbReference type="RefSeq" id="WP_089837013.1">
    <property type="nucleotide sequence ID" value="NZ_FOZL01000001.1"/>
</dbReference>
<proteinExistence type="predicted"/>
<dbReference type="PANTHER" id="PTHR28055:SF1">
    <property type="entry name" value="ALTERED INHERITANCE OF MITOCHONDRIA PROTEIN 41, MITOCHONDRIAL"/>
    <property type="match status" value="1"/>
</dbReference>
<dbReference type="SUPFAM" id="SSF89095">
    <property type="entry name" value="GatB/YqeY motif"/>
    <property type="match status" value="1"/>
</dbReference>
<sequence length="157" mass="17349">MSDSIGKKIQTDIITAMKARDEHRLTTLRMVKSALKNKEIDKREPLTDAEEAQILTTLLKQRRESVESFTKGGRPELAAKETVEIALIEAYMPQAATPEEVQKIVRESIAYLAEQGAKPGPKDMGVAMKVVQQRILASGVRADGKMVSEMVKAELAK</sequence>
<dbReference type="GO" id="GO:0016884">
    <property type="term" value="F:carbon-nitrogen ligase activity, with glutamine as amido-N-donor"/>
    <property type="evidence" value="ECO:0007669"/>
    <property type="project" value="InterPro"/>
</dbReference>
<protein>
    <recommendedName>
        <fullName evidence="3">Glutamyl-tRNA amidotransferase</fullName>
    </recommendedName>
</protein>
<keyword evidence="2" id="KW-1185">Reference proteome</keyword>
<dbReference type="InterPro" id="IPR019004">
    <property type="entry name" value="YqeY/Aim41"/>
</dbReference>
<dbReference type="InterPro" id="IPR042184">
    <property type="entry name" value="YqeY/Aim41_N"/>
</dbReference>
<reference evidence="1 2" key="1">
    <citation type="submission" date="2016-10" db="EMBL/GenBank/DDBJ databases">
        <authorList>
            <person name="de Groot N.N."/>
        </authorList>
    </citation>
    <scope>NUCLEOTIDE SEQUENCE [LARGE SCALE GENOMIC DNA]</scope>
    <source>
        <strain evidence="1 2">DSM 21001</strain>
    </source>
</reference>
<dbReference type="Proteomes" id="UP000199024">
    <property type="component" value="Unassembled WGS sequence"/>
</dbReference>
<gene>
    <name evidence="1" type="ORF">SAMN05421771_0913</name>
</gene>
<evidence type="ECO:0000313" key="1">
    <source>
        <dbReference type="EMBL" id="SFS04404.1"/>
    </source>
</evidence>